<evidence type="ECO:0000313" key="2">
    <source>
        <dbReference type="EMBL" id="GAU98562.1"/>
    </source>
</evidence>
<name>A0A1D1VEQ2_RAMVA</name>
<sequence length="55" mass="6081">MEWLNGELEIWKIMSTTNPPNDYATHVRILPSAFSGSTCSCPASPDRSSPTELLK</sequence>
<keyword evidence="3" id="KW-1185">Reference proteome</keyword>
<comment type="caution">
    <text evidence="2">The sequence shown here is derived from an EMBL/GenBank/DDBJ whole genome shotgun (WGS) entry which is preliminary data.</text>
</comment>
<reference evidence="2 3" key="1">
    <citation type="journal article" date="2016" name="Nat. Commun.">
        <title>Extremotolerant tardigrade genome and improved radiotolerance of human cultured cells by tardigrade-unique protein.</title>
        <authorList>
            <person name="Hashimoto T."/>
            <person name="Horikawa D.D."/>
            <person name="Saito Y."/>
            <person name="Kuwahara H."/>
            <person name="Kozuka-Hata H."/>
            <person name="Shin-I T."/>
            <person name="Minakuchi Y."/>
            <person name="Ohishi K."/>
            <person name="Motoyama A."/>
            <person name="Aizu T."/>
            <person name="Enomoto A."/>
            <person name="Kondo K."/>
            <person name="Tanaka S."/>
            <person name="Hara Y."/>
            <person name="Koshikawa S."/>
            <person name="Sagara H."/>
            <person name="Miura T."/>
            <person name="Yokobori S."/>
            <person name="Miyagawa K."/>
            <person name="Suzuki Y."/>
            <person name="Kubo T."/>
            <person name="Oyama M."/>
            <person name="Kohara Y."/>
            <person name="Fujiyama A."/>
            <person name="Arakawa K."/>
            <person name="Katayama T."/>
            <person name="Toyoda A."/>
            <person name="Kunieda T."/>
        </authorList>
    </citation>
    <scope>NUCLEOTIDE SEQUENCE [LARGE SCALE GENOMIC DNA]</scope>
    <source>
        <strain evidence="2 3">YOKOZUNA-1</strain>
    </source>
</reference>
<dbReference type="EMBL" id="BDGG01000004">
    <property type="protein sequence ID" value="GAU98562.1"/>
    <property type="molecule type" value="Genomic_DNA"/>
</dbReference>
<organism evidence="2 3">
    <name type="scientific">Ramazzottius varieornatus</name>
    <name type="common">Water bear</name>
    <name type="synonym">Tardigrade</name>
    <dbReference type="NCBI Taxonomy" id="947166"/>
    <lineage>
        <taxon>Eukaryota</taxon>
        <taxon>Metazoa</taxon>
        <taxon>Ecdysozoa</taxon>
        <taxon>Tardigrada</taxon>
        <taxon>Eutardigrada</taxon>
        <taxon>Parachela</taxon>
        <taxon>Hypsibioidea</taxon>
        <taxon>Ramazzottiidae</taxon>
        <taxon>Ramazzottius</taxon>
    </lineage>
</organism>
<evidence type="ECO:0000313" key="3">
    <source>
        <dbReference type="Proteomes" id="UP000186922"/>
    </source>
</evidence>
<dbReference type="Proteomes" id="UP000186922">
    <property type="component" value="Unassembled WGS sequence"/>
</dbReference>
<protein>
    <submittedName>
        <fullName evidence="2">Uncharacterized protein</fullName>
    </submittedName>
</protein>
<proteinExistence type="predicted"/>
<dbReference type="AlphaFoldDB" id="A0A1D1VEQ2"/>
<accession>A0A1D1VEQ2</accession>
<evidence type="ECO:0000256" key="1">
    <source>
        <dbReference type="SAM" id="MobiDB-lite"/>
    </source>
</evidence>
<feature type="region of interest" description="Disordered" evidence="1">
    <location>
        <begin position="36"/>
        <end position="55"/>
    </location>
</feature>
<gene>
    <name evidence="2" type="primary">RvY_09691-1</name>
    <name evidence="2" type="synonym">RvY_09691.1</name>
    <name evidence="2" type="ORF">RvY_09691</name>
</gene>